<dbReference type="InterPro" id="IPR050109">
    <property type="entry name" value="HTH-type_TetR-like_transc_reg"/>
</dbReference>
<evidence type="ECO:0000256" key="2">
    <source>
        <dbReference type="ARBA" id="ARBA00023125"/>
    </source>
</evidence>
<keyword evidence="7" id="KW-1185">Reference proteome</keyword>
<dbReference type="InterPro" id="IPR009057">
    <property type="entry name" value="Homeodomain-like_sf"/>
</dbReference>
<organism evidence="6 7">
    <name type="scientific">Nocardiopsis sediminis</name>
    <dbReference type="NCBI Taxonomy" id="1778267"/>
    <lineage>
        <taxon>Bacteria</taxon>
        <taxon>Bacillati</taxon>
        <taxon>Actinomycetota</taxon>
        <taxon>Actinomycetes</taxon>
        <taxon>Streptosporangiales</taxon>
        <taxon>Nocardiopsidaceae</taxon>
        <taxon>Nocardiopsis</taxon>
    </lineage>
</organism>
<dbReference type="SUPFAM" id="SSF46689">
    <property type="entry name" value="Homeodomain-like"/>
    <property type="match status" value="1"/>
</dbReference>
<proteinExistence type="predicted"/>
<evidence type="ECO:0000256" key="3">
    <source>
        <dbReference type="ARBA" id="ARBA00023163"/>
    </source>
</evidence>
<feature type="DNA-binding region" description="H-T-H motif" evidence="4">
    <location>
        <begin position="38"/>
        <end position="57"/>
    </location>
</feature>
<feature type="domain" description="HTH tetR-type" evidence="5">
    <location>
        <begin position="16"/>
        <end position="75"/>
    </location>
</feature>
<evidence type="ECO:0000256" key="4">
    <source>
        <dbReference type="PROSITE-ProRule" id="PRU00335"/>
    </source>
</evidence>
<dbReference type="InterPro" id="IPR001647">
    <property type="entry name" value="HTH_TetR"/>
</dbReference>
<sequence>MSEQQPRRRASAMAPDERREAIVQATLPLLAQHGANITTRQIAQAAGIAEGTVFRAFQDKDELLDACVTAAFRSDEVCAAIRRLPTEGDVATRLTEAALLVHDDFARLGDLIQVLVTSGHDIRKHKPPMRPGGRGPRPPMDYVDDVSTAIASVLAQHGEHFRVPADELARMTIPLVAGPGFTTGHQDRRAAVRTRIDVLLHGALTDTDDHDTPGGSR</sequence>
<dbReference type="PANTHER" id="PTHR30055">
    <property type="entry name" value="HTH-TYPE TRANSCRIPTIONAL REGULATOR RUTR"/>
    <property type="match status" value="1"/>
</dbReference>
<keyword evidence="2 4" id="KW-0238">DNA-binding</keyword>
<dbReference type="PRINTS" id="PR00455">
    <property type="entry name" value="HTHTETR"/>
</dbReference>
<dbReference type="PROSITE" id="PS50977">
    <property type="entry name" value="HTH_TETR_2"/>
    <property type="match status" value="1"/>
</dbReference>
<comment type="caution">
    <text evidence="6">The sequence shown here is derived from an EMBL/GenBank/DDBJ whole genome shotgun (WGS) entry which is preliminary data.</text>
</comment>
<dbReference type="EMBL" id="JBHSBH010000007">
    <property type="protein sequence ID" value="MFC3996244.1"/>
    <property type="molecule type" value="Genomic_DNA"/>
</dbReference>
<keyword evidence="1" id="KW-0805">Transcription regulation</keyword>
<protein>
    <submittedName>
        <fullName evidence="6">TetR/AcrR family transcriptional regulator</fullName>
    </submittedName>
</protein>
<evidence type="ECO:0000313" key="6">
    <source>
        <dbReference type="EMBL" id="MFC3996244.1"/>
    </source>
</evidence>
<dbReference type="Proteomes" id="UP001595847">
    <property type="component" value="Unassembled WGS sequence"/>
</dbReference>
<dbReference type="Pfam" id="PF00440">
    <property type="entry name" value="TetR_N"/>
    <property type="match status" value="1"/>
</dbReference>
<evidence type="ECO:0000313" key="7">
    <source>
        <dbReference type="Proteomes" id="UP001595847"/>
    </source>
</evidence>
<evidence type="ECO:0000259" key="5">
    <source>
        <dbReference type="PROSITE" id="PS50977"/>
    </source>
</evidence>
<dbReference type="PANTHER" id="PTHR30055:SF234">
    <property type="entry name" value="HTH-TYPE TRANSCRIPTIONAL REGULATOR BETI"/>
    <property type="match status" value="1"/>
</dbReference>
<dbReference type="Gene3D" id="1.10.357.10">
    <property type="entry name" value="Tetracycline Repressor, domain 2"/>
    <property type="match status" value="1"/>
</dbReference>
<reference evidence="7" key="1">
    <citation type="journal article" date="2019" name="Int. J. Syst. Evol. Microbiol.">
        <title>The Global Catalogue of Microorganisms (GCM) 10K type strain sequencing project: providing services to taxonomists for standard genome sequencing and annotation.</title>
        <authorList>
            <consortium name="The Broad Institute Genomics Platform"/>
            <consortium name="The Broad Institute Genome Sequencing Center for Infectious Disease"/>
            <person name="Wu L."/>
            <person name="Ma J."/>
        </authorList>
    </citation>
    <scope>NUCLEOTIDE SEQUENCE [LARGE SCALE GENOMIC DNA]</scope>
    <source>
        <strain evidence="7">TBRC 1826</strain>
    </source>
</reference>
<gene>
    <name evidence="6" type="ORF">ACFOVU_09985</name>
</gene>
<dbReference type="RefSeq" id="WP_378532117.1">
    <property type="nucleotide sequence ID" value="NZ_JBHSBH010000007.1"/>
</dbReference>
<evidence type="ECO:0000256" key="1">
    <source>
        <dbReference type="ARBA" id="ARBA00023015"/>
    </source>
</evidence>
<name>A0ABV8FLJ4_9ACTN</name>
<accession>A0ABV8FLJ4</accession>
<keyword evidence="3" id="KW-0804">Transcription</keyword>